<dbReference type="Proteomes" id="UP000248214">
    <property type="component" value="Unassembled WGS sequence"/>
</dbReference>
<dbReference type="SUPFAM" id="SSF47413">
    <property type="entry name" value="lambda repressor-like DNA-binding domains"/>
    <property type="match status" value="1"/>
</dbReference>
<protein>
    <submittedName>
        <fullName evidence="2">Transcriptional regulator</fullName>
    </submittedName>
</protein>
<dbReference type="Gene3D" id="1.10.260.40">
    <property type="entry name" value="lambda repressor-like DNA-binding domains"/>
    <property type="match status" value="1"/>
</dbReference>
<dbReference type="PROSITE" id="PS50943">
    <property type="entry name" value="HTH_CROC1"/>
    <property type="match status" value="1"/>
</dbReference>
<evidence type="ECO:0000259" key="1">
    <source>
        <dbReference type="PROSITE" id="PS50943"/>
    </source>
</evidence>
<dbReference type="InterPro" id="IPR001387">
    <property type="entry name" value="Cro/C1-type_HTH"/>
</dbReference>
<keyword evidence="3" id="KW-1185">Reference proteome</keyword>
<proteinExistence type="predicted"/>
<evidence type="ECO:0000313" key="2">
    <source>
        <dbReference type="EMBL" id="PYZ92135.1"/>
    </source>
</evidence>
<dbReference type="EMBL" id="PDOD01000005">
    <property type="protein sequence ID" value="PYZ92135.1"/>
    <property type="molecule type" value="Genomic_DNA"/>
</dbReference>
<dbReference type="CDD" id="cd00093">
    <property type="entry name" value="HTH_XRE"/>
    <property type="match status" value="1"/>
</dbReference>
<feature type="domain" description="HTH cro/C1-type" evidence="1">
    <location>
        <begin position="1"/>
        <end position="38"/>
    </location>
</feature>
<reference evidence="2 3" key="1">
    <citation type="submission" date="2017-10" db="EMBL/GenBank/DDBJ databases">
        <title>Bacillus sp. nov., a halophilic bacterium isolated from a Keqin Lake.</title>
        <authorList>
            <person name="Wang H."/>
        </authorList>
    </citation>
    <scope>NUCLEOTIDE SEQUENCE [LARGE SCALE GENOMIC DNA]</scope>
    <source>
        <strain evidence="2 3">KQ-12</strain>
    </source>
</reference>
<dbReference type="OrthoDB" id="1859224at2"/>
<name>A0A323TRX5_9BACI</name>
<dbReference type="AlphaFoldDB" id="A0A323TRX5"/>
<dbReference type="Pfam" id="PF01381">
    <property type="entry name" value="HTH_3"/>
    <property type="match status" value="1"/>
</dbReference>
<sequence>MAYIDRGFYAQIENGTRDPSIHVAKKIANALFISPAAFFSHQIEVLFESSLIHSPIVVAHFDLELKYTWIFNPHNDFDPNDLLGKTDEQITKNDGTIALMNLKREVIETNHIVRKKITFPTSEGFITYDVFGKPILEAGHLIGGTTVSSDVTHLIT</sequence>
<gene>
    <name evidence="2" type="ORF">CR194_17230</name>
</gene>
<comment type="caution">
    <text evidence="2">The sequence shown here is derived from an EMBL/GenBank/DDBJ whole genome shotgun (WGS) entry which is preliminary data.</text>
</comment>
<dbReference type="InterPro" id="IPR010982">
    <property type="entry name" value="Lambda_DNA-bd_dom_sf"/>
</dbReference>
<accession>A0A323TRX5</accession>
<evidence type="ECO:0000313" key="3">
    <source>
        <dbReference type="Proteomes" id="UP000248214"/>
    </source>
</evidence>
<dbReference type="GO" id="GO:0003677">
    <property type="term" value="F:DNA binding"/>
    <property type="evidence" value="ECO:0007669"/>
    <property type="project" value="InterPro"/>
</dbReference>
<organism evidence="2 3">
    <name type="scientific">Salipaludibacillus keqinensis</name>
    <dbReference type="NCBI Taxonomy" id="2045207"/>
    <lineage>
        <taxon>Bacteria</taxon>
        <taxon>Bacillati</taxon>
        <taxon>Bacillota</taxon>
        <taxon>Bacilli</taxon>
        <taxon>Bacillales</taxon>
        <taxon>Bacillaceae</taxon>
    </lineage>
</organism>